<protein>
    <submittedName>
        <fullName evidence="2">Uncharacterized protein</fullName>
    </submittedName>
</protein>
<comment type="caution">
    <text evidence="2">The sequence shown here is derived from an EMBL/GenBank/DDBJ whole genome shotgun (WGS) entry which is preliminary data.</text>
</comment>
<sequence>MYSKAKTSSGCCGACFSLCYMKGSCCCNPLEDTILMSNIARSNTMKVTSAGIREYSFNNPEARKSMGLVEQNYTYEQMVYKYSNCWSSLTWDLYFWSKESGKGTMPVSEEEFSSSSKRCLKLMAERQGTKEHFLDVIATYMLTIIAWGFAKDDYKVELLLIEACKNVEALVHKDYTARRMDVINLQTILDKDYENLENYVISLSRDEKSSRDDMIEAICPVLSQYFRSQTKKMEEDVSYGRTNVHESSSMRLMLRLLGILKALHIVVVLTGINKYVYVYS</sequence>
<evidence type="ECO:0000313" key="3">
    <source>
        <dbReference type="Proteomes" id="UP001626550"/>
    </source>
</evidence>
<feature type="transmembrane region" description="Helical" evidence="1">
    <location>
        <begin position="252"/>
        <end position="272"/>
    </location>
</feature>
<keyword evidence="1" id="KW-1133">Transmembrane helix</keyword>
<dbReference type="EMBL" id="JBJKFK010000065">
    <property type="protein sequence ID" value="KAL3320259.1"/>
    <property type="molecule type" value="Genomic_DNA"/>
</dbReference>
<name>A0ABD2QL70_9PLAT</name>
<reference evidence="2 3" key="1">
    <citation type="submission" date="2024-11" db="EMBL/GenBank/DDBJ databases">
        <title>Adaptive evolution of stress response genes in parasites aligns with host niche diversity.</title>
        <authorList>
            <person name="Hahn C."/>
            <person name="Resl P."/>
        </authorList>
    </citation>
    <scope>NUCLEOTIDE SEQUENCE [LARGE SCALE GENOMIC DNA]</scope>
    <source>
        <strain evidence="2">EGGRZ-B1_66</strain>
        <tissue evidence="2">Body</tissue>
    </source>
</reference>
<evidence type="ECO:0000313" key="2">
    <source>
        <dbReference type="EMBL" id="KAL3320259.1"/>
    </source>
</evidence>
<evidence type="ECO:0000256" key="1">
    <source>
        <dbReference type="SAM" id="Phobius"/>
    </source>
</evidence>
<keyword evidence="1" id="KW-0812">Transmembrane</keyword>
<dbReference type="AlphaFoldDB" id="A0ABD2QL70"/>
<keyword evidence="1" id="KW-0472">Membrane</keyword>
<organism evidence="2 3">
    <name type="scientific">Cichlidogyrus casuarinus</name>
    <dbReference type="NCBI Taxonomy" id="1844966"/>
    <lineage>
        <taxon>Eukaryota</taxon>
        <taxon>Metazoa</taxon>
        <taxon>Spiralia</taxon>
        <taxon>Lophotrochozoa</taxon>
        <taxon>Platyhelminthes</taxon>
        <taxon>Monogenea</taxon>
        <taxon>Monopisthocotylea</taxon>
        <taxon>Dactylogyridea</taxon>
        <taxon>Ancyrocephalidae</taxon>
        <taxon>Cichlidogyrus</taxon>
    </lineage>
</organism>
<accession>A0ABD2QL70</accession>
<gene>
    <name evidence="2" type="ORF">Ciccas_001067</name>
</gene>
<dbReference type="Proteomes" id="UP001626550">
    <property type="component" value="Unassembled WGS sequence"/>
</dbReference>
<keyword evidence="3" id="KW-1185">Reference proteome</keyword>
<proteinExistence type="predicted"/>